<dbReference type="InterPro" id="IPR025660">
    <property type="entry name" value="Pept_his_AS"/>
</dbReference>
<dbReference type="GO" id="GO:0006508">
    <property type="term" value="P:proteolysis"/>
    <property type="evidence" value="ECO:0007669"/>
    <property type="project" value="UniProtKB-KW"/>
</dbReference>
<reference evidence="6" key="2">
    <citation type="submission" date="2023-05" db="EMBL/GenBank/DDBJ databases">
        <authorList>
            <person name="Fouks B."/>
        </authorList>
    </citation>
    <scope>NUCLEOTIDE SEQUENCE</scope>
    <source>
        <strain evidence="6">Stay&amp;Tobe</strain>
        <tissue evidence="6">Testes</tissue>
    </source>
</reference>
<dbReference type="SMART" id="SM00645">
    <property type="entry name" value="Pept_C1"/>
    <property type="match status" value="1"/>
</dbReference>
<feature type="non-terminal residue" evidence="6">
    <location>
        <position position="1"/>
    </location>
</feature>
<dbReference type="FunFam" id="3.90.70.10:FF:000006">
    <property type="entry name" value="Cathepsin S"/>
    <property type="match status" value="1"/>
</dbReference>
<dbReference type="PROSITE" id="PS00639">
    <property type="entry name" value="THIOL_PROTEASE_HIS"/>
    <property type="match status" value="1"/>
</dbReference>
<dbReference type="InterPro" id="IPR013128">
    <property type="entry name" value="Peptidase_C1A"/>
</dbReference>
<evidence type="ECO:0000313" key="6">
    <source>
        <dbReference type="EMBL" id="KAJ9594524.1"/>
    </source>
</evidence>
<evidence type="ECO:0000256" key="4">
    <source>
        <dbReference type="ARBA" id="ARBA00022807"/>
    </source>
</evidence>
<dbReference type="InterPro" id="IPR000169">
    <property type="entry name" value="Pept_cys_AS"/>
</dbReference>
<gene>
    <name evidence="6" type="ORF">L9F63_014037</name>
</gene>
<evidence type="ECO:0000256" key="2">
    <source>
        <dbReference type="ARBA" id="ARBA00022670"/>
    </source>
</evidence>
<comment type="caution">
    <text evidence="6">The sequence shown here is derived from an EMBL/GenBank/DDBJ whole genome shotgun (WGS) entry which is preliminary data.</text>
</comment>
<proteinExistence type="inferred from homology"/>
<dbReference type="Proteomes" id="UP001233999">
    <property type="component" value="Unassembled WGS sequence"/>
</dbReference>
<protein>
    <recommendedName>
        <fullName evidence="5">Peptidase C1A papain C-terminal domain-containing protein</fullName>
    </recommendedName>
</protein>
<organism evidence="6 7">
    <name type="scientific">Diploptera punctata</name>
    <name type="common">Pacific beetle cockroach</name>
    <dbReference type="NCBI Taxonomy" id="6984"/>
    <lineage>
        <taxon>Eukaryota</taxon>
        <taxon>Metazoa</taxon>
        <taxon>Ecdysozoa</taxon>
        <taxon>Arthropoda</taxon>
        <taxon>Hexapoda</taxon>
        <taxon>Insecta</taxon>
        <taxon>Pterygota</taxon>
        <taxon>Neoptera</taxon>
        <taxon>Polyneoptera</taxon>
        <taxon>Dictyoptera</taxon>
        <taxon>Blattodea</taxon>
        <taxon>Blaberoidea</taxon>
        <taxon>Blaberidae</taxon>
        <taxon>Diplopterinae</taxon>
        <taxon>Diploptera</taxon>
    </lineage>
</organism>
<evidence type="ECO:0000256" key="3">
    <source>
        <dbReference type="ARBA" id="ARBA00022801"/>
    </source>
</evidence>
<dbReference type="PANTHER" id="PTHR12411">
    <property type="entry name" value="CYSTEINE PROTEASE FAMILY C1-RELATED"/>
    <property type="match status" value="1"/>
</dbReference>
<evidence type="ECO:0000256" key="1">
    <source>
        <dbReference type="ARBA" id="ARBA00008455"/>
    </source>
</evidence>
<dbReference type="InterPro" id="IPR000668">
    <property type="entry name" value="Peptidase_C1A_C"/>
</dbReference>
<dbReference type="EMBL" id="JASPKZ010003041">
    <property type="protein sequence ID" value="KAJ9594524.1"/>
    <property type="molecule type" value="Genomic_DNA"/>
</dbReference>
<reference evidence="6" key="1">
    <citation type="journal article" date="2023" name="IScience">
        <title>Live-bearing cockroach genome reveals convergent evolutionary mechanisms linked to viviparity in insects and beyond.</title>
        <authorList>
            <person name="Fouks B."/>
            <person name="Harrison M.C."/>
            <person name="Mikhailova A.A."/>
            <person name="Marchal E."/>
            <person name="English S."/>
            <person name="Carruthers M."/>
            <person name="Jennings E.C."/>
            <person name="Chiamaka E.L."/>
            <person name="Frigard R.A."/>
            <person name="Pippel M."/>
            <person name="Attardo G.M."/>
            <person name="Benoit J.B."/>
            <person name="Bornberg-Bauer E."/>
            <person name="Tobe S.S."/>
        </authorList>
    </citation>
    <scope>NUCLEOTIDE SEQUENCE</scope>
    <source>
        <strain evidence="6">Stay&amp;Tobe</strain>
    </source>
</reference>
<dbReference type="Gene3D" id="3.90.70.10">
    <property type="entry name" value="Cysteine proteinases"/>
    <property type="match status" value="1"/>
</dbReference>
<keyword evidence="4" id="KW-0788">Thiol protease</keyword>
<feature type="domain" description="Peptidase C1A papain C-terminal" evidence="5">
    <location>
        <begin position="33"/>
        <end position="251"/>
    </location>
</feature>
<dbReference type="PRINTS" id="PR00705">
    <property type="entry name" value="PAPAIN"/>
</dbReference>
<dbReference type="InterPro" id="IPR039417">
    <property type="entry name" value="Peptidase_C1A_papain-like"/>
</dbReference>
<evidence type="ECO:0000259" key="5">
    <source>
        <dbReference type="SMART" id="SM00645"/>
    </source>
</evidence>
<sequence length="252" mass="27924">LHNEYLTVNSFRRNKGQLGSQGSTFLTPENVNIPDEIDWRNLGAVSNVKDQRHCGSCYAFSAVASLEGQQFRKSGRLTALSEQNIVDCSHEYTFGCSGGTAKDTFRYIRENGGIDTEESYPYIAYKQGCRYNNKTVGAHVTGHVELPTGDEQKLKEAVAVIGPVSVAIDANQSGFRGYSEGIYCEEGCGNSLYYLSHEVVVVGYGTDVKTKQDYWLVKNSFGTRWGENGYIRMCRNKNNKCGIATDAIYPLV</sequence>
<dbReference type="GO" id="GO:0008234">
    <property type="term" value="F:cysteine-type peptidase activity"/>
    <property type="evidence" value="ECO:0007669"/>
    <property type="project" value="UniProtKB-KW"/>
</dbReference>
<keyword evidence="7" id="KW-1185">Reference proteome</keyword>
<keyword evidence="3" id="KW-0378">Hydrolase</keyword>
<keyword evidence="2" id="KW-0645">Protease</keyword>
<comment type="similarity">
    <text evidence="1">Belongs to the peptidase C1 family.</text>
</comment>
<dbReference type="CDD" id="cd02248">
    <property type="entry name" value="Peptidase_C1A"/>
    <property type="match status" value="1"/>
</dbReference>
<dbReference type="SUPFAM" id="SSF54001">
    <property type="entry name" value="Cysteine proteinases"/>
    <property type="match status" value="1"/>
</dbReference>
<evidence type="ECO:0000313" key="7">
    <source>
        <dbReference type="Proteomes" id="UP001233999"/>
    </source>
</evidence>
<dbReference type="PROSITE" id="PS00139">
    <property type="entry name" value="THIOL_PROTEASE_CYS"/>
    <property type="match status" value="1"/>
</dbReference>
<name>A0AAD8ELS3_DIPPU</name>
<dbReference type="Pfam" id="PF00112">
    <property type="entry name" value="Peptidase_C1"/>
    <property type="match status" value="1"/>
</dbReference>
<dbReference type="InterPro" id="IPR038765">
    <property type="entry name" value="Papain-like_cys_pep_sf"/>
</dbReference>
<dbReference type="AlphaFoldDB" id="A0AAD8ELS3"/>
<accession>A0AAD8ELS3</accession>